<evidence type="ECO:0000256" key="1">
    <source>
        <dbReference type="ARBA" id="ARBA00009097"/>
    </source>
</evidence>
<feature type="compositionally biased region" description="Polar residues" evidence="3">
    <location>
        <begin position="90"/>
        <end position="101"/>
    </location>
</feature>
<reference evidence="5" key="1">
    <citation type="submission" date="2025-08" db="UniProtKB">
        <authorList>
            <consortium name="RefSeq"/>
        </authorList>
    </citation>
    <scope>IDENTIFICATION</scope>
</reference>
<proteinExistence type="inferred from homology"/>
<evidence type="ECO:0000313" key="5">
    <source>
        <dbReference type="RefSeq" id="XP_014679833.1"/>
    </source>
</evidence>
<evidence type="ECO:0000256" key="3">
    <source>
        <dbReference type="SAM" id="MobiDB-lite"/>
    </source>
</evidence>
<feature type="compositionally biased region" description="Basic and acidic residues" evidence="3">
    <location>
        <begin position="156"/>
        <end position="167"/>
    </location>
</feature>
<dbReference type="PANTHER" id="PTHR46176">
    <property type="entry name" value="LD21662P"/>
    <property type="match status" value="1"/>
</dbReference>
<keyword evidence="2" id="KW-0175">Coiled coil</keyword>
<dbReference type="PANTHER" id="PTHR46176:SF1">
    <property type="entry name" value="LD21662P"/>
    <property type="match status" value="1"/>
</dbReference>
<keyword evidence="4" id="KW-1185">Reference proteome</keyword>
<dbReference type="RefSeq" id="XP_014679833.1">
    <property type="nucleotide sequence ID" value="XM_014824347.1"/>
</dbReference>
<dbReference type="InterPro" id="IPR032017">
    <property type="entry name" value="FAM76"/>
</dbReference>
<organism evidence="4 5">
    <name type="scientific">Priapulus caudatus</name>
    <name type="common">Priapulid worm</name>
    <dbReference type="NCBI Taxonomy" id="37621"/>
    <lineage>
        <taxon>Eukaryota</taxon>
        <taxon>Metazoa</taxon>
        <taxon>Ecdysozoa</taxon>
        <taxon>Scalidophora</taxon>
        <taxon>Priapulida</taxon>
        <taxon>Priapulimorpha</taxon>
        <taxon>Priapulimorphida</taxon>
        <taxon>Priapulidae</taxon>
        <taxon>Priapulus</taxon>
    </lineage>
</organism>
<gene>
    <name evidence="5" type="primary">LOC106819755</name>
</gene>
<accession>A0ABM1F5W2</accession>
<protein>
    <submittedName>
        <fullName evidence="5">Protein FAM76A-like</fullName>
    </submittedName>
</protein>
<comment type="similarity">
    <text evidence="1">Belongs to the FAM76 family.</text>
</comment>
<dbReference type="Pfam" id="PF16046">
    <property type="entry name" value="FAM76"/>
    <property type="match status" value="1"/>
</dbReference>
<sequence>MSHKVDGKLLCWLCMLSYKRVLAKAKKHDDFSFAKRPAREGATGSSTTREKPSTLSAAAHKAKHRRGNQEKSRGEAGQAASKKPRLEATIPSSSMDSFIDPNSSEHLIATTQLKEQITALKRQLDAKSKELLERDKKVGKLKNREMNKSNTTLQKQLKEKQTLERRSTNNATKNSSGGALSAATLNNSADSGGSNTNSPMMSS</sequence>
<feature type="region of interest" description="Disordered" evidence="3">
    <location>
        <begin position="38"/>
        <end position="101"/>
    </location>
</feature>
<name>A0ABM1F5W2_PRICU</name>
<dbReference type="Proteomes" id="UP000695022">
    <property type="component" value="Unplaced"/>
</dbReference>
<feature type="compositionally biased region" description="Polar residues" evidence="3">
    <location>
        <begin position="168"/>
        <end position="203"/>
    </location>
</feature>
<feature type="region of interest" description="Disordered" evidence="3">
    <location>
        <begin position="140"/>
        <end position="203"/>
    </location>
</feature>
<dbReference type="GeneID" id="106819755"/>
<evidence type="ECO:0000313" key="4">
    <source>
        <dbReference type="Proteomes" id="UP000695022"/>
    </source>
</evidence>
<evidence type="ECO:0000256" key="2">
    <source>
        <dbReference type="ARBA" id="ARBA00023054"/>
    </source>
</evidence>